<evidence type="ECO:0000313" key="1">
    <source>
        <dbReference type="EMBL" id="KAJ0181926.1"/>
    </source>
</evidence>
<accession>A0ACC1DDN4</accession>
<name>A0ACC1DDN4_9NEOP</name>
<proteinExistence type="predicted"/>
<protein>
    <submittedName>
        <fullName evidence="1">Uncharacterized protein</fullName>
    </submittedName>
</protein>
<sequence length="882" mass="101677">MDKSSKRPHSSSSDSNEDSRIKDLKERDEFAKRLKKRDEEKIRKVTEGKRTYEDAAKRLKLEAEDRDKILPKLRIQSRRKYLEKRKDDKVIELEADIADDEYLFDESILTTRERQEREHKKTLLQLAKEHEKARELENVHRYHMPQDLGKGEKGEYIEVDENEKVPNSEQQKWEQEQIKSAFFKFGAKDAKSKEEYDLLLDEQIDFIQALQLEGNKEKKEDEEISQYKKLRMTIEETKKSLPVYPFKESLIEAIKNYQILIVEGETGSGKTTQIPQYLHEAGFTKDNKKIGCTQPRRVAAMSVAARVGQEMNVKLGNEVGYSIRFEDCTSDRTVIKYMTDGTLHREFLSEPDLASYSVMIIDEAHERTLHTDILFGLVKDITRFRPDLKLLISSATLDAEKFSNFFDDAPIFRIPGRRFPVDIYYTKAPEADYVDASVVSILQIHATQPLGDILLFLTGQEEIETCVEMLQERTKKIGKKLKELIILPVYANLPSDMQAKIFEPTPEGARKVVLATNIAETSLTIDNIIYVIDPGFAKQNNFNSKTGMESLIVVPISKASANQRAGRAGRVAPGKCFRLYTAWAYKYELEDNTIPEIQRINLGNAVLTLKALGINDLIHFDFLDPPPHETLVLALEQLYALGALNHHGELTKAGRRMAEFPADPMLAKMLLASEKYKCSEEIVTIAAMLSVNSSVFYRPKDKIIHADTARKNFFHHNGDHLTLMNIYNQWVSSEYSVQWCYENFIQYRSMKRARDVREQLVGLMERVEIDMVSSVTEDVNIRKAITSGYFYHIARFSKGGHYKTVKHNQTVMIHPNSALFEELPRWVIYHELVFTSKEFMRQVTEIDSKWLLEVAPHYYKSKELEDSTNKKMPKTAGKSSNA</sequence>
<evidence type="ECO:0000313" key="2">
    <source>
        <dbReference type="Proteomes" id="UP000824533"/>
    </source>
</evidence>
<dbReference type="EMBL" id="CM034390">
    <property type="protein sequence ID" value="KAJ0181926.1"/>
    <property type="molecule type" value="Genomic_DNA"/>
</dbReference>
<keyword evidence="2" id="KW-1185">Reference proteome</keyword>
<reference evidence="1 2" key="1">
    <citation type="journal article" date="2021" name="Front. Genet.">
        <title>Chromosome-Level Genome Assembly Reveals Significant Gene Expansion in the Toll and IMD Signaling Pathways of Dendrolimus kikuchii.</title>
        <authorList>
            <person name="Zhou J."/>
            <person name="Wu P."/>
            <person name="Xiong Z."/>
            <person name="Liu N."/>
            <person name="Zhao N."/>
            <person name="Ji M."/>
            <person name="Qiu Y."/>
            <person name="Yang B."/>
        </authorList>
    </citation>
    <scope>NUCLEOTIDE SEQUENCE [LARGE SCALE GENOMIC DNA]</scope>
    <source>
        <strain evidence="1">Ann1</strain>
    </source>
</reference>
<dbReference type="Proteomes" id="UP000824533">
    <property type="component" value="Linkage Group LG04"/>
</dbReference>
<comment type="caution">
    <text evidence="1">The sequence shown here is derived from an EMBL/GenBank/DDBJ whole genome shotgun (WGS) entry which is preliminary data.</text>
</comment>
<organism evidence="1 2">
    <name type="scientific">Dendrolimus kikuchii</name>
    <dbReference type="NCBI Taxonomy" id="765133"/>
    <lineage>
        <taxon>Eukaryota</taxon>
        <taxon>Metazoa</taxon>
        <taxon>Ecdysozoa</taxon>
        <taxon>Arthropoda</taxon>
        <taxon>Hexapoda</taxon>
        <taxon>Insecta</taxon>
        <taxon>Pterygota</taxon>
        <taxon>Neoptera</taxon>
        <taxon>Endopterygota</taxon>
        <taxon>Lepidoptera</taxon>
        <taxon>Glossata</taxon>
        <taxon>Ditrysia</taxon>
        <taxon>Bombycoidea</taxon>
        <taxon>Lasiocampidae</taxon>
        <taxon>Dendrolimus</taxon>
    </lineage>
</organism>
<gene>
    <name evidence="1" type="ORF">K1T71_002648</name>
</gene>